<sequence>MTRTARRRTGRLHLGLTGWSLVLFALYISAKTWPVQTAVIAAVLALAGVAAAVLLRRLDPRARRQLLVTLPRPRRATSRSLAAYRAMDPDDFEHAIARLARRDPGVRDAIPQGGSNDRGLDVLVHLHDGRHILIQCKRYAPPKNVSSEDVQKTNGTYRDIHHCVLAVIVTTSSFTHAALETNVLLARPLVLVDGPALADWAAGGRPP</sequence>
<dbReference type="PANTHER" id="PTHR30015:SF6">
    <property type="entry name" value="SLL1429 PROTEIN"/>
    <property type="match status" value="1"/>
</dbReference>
<feature type="transmembrane region" description="Helical" evidence="1">
    <location>
        <begin position="12"/>
        <end position="30"/>
    </location>
</feature>
<dbReference type="HOGENOM" id="CLU_1179654_0_0_11"/>
<evidence type="ECO:0000313" key="4">
    <source>
        <dbReference type="Proteomes" id="UP000003963"/>
    </source>
</evidence>
<dbReference type="OrthoDB" id="5181666at2"/>
<keyword evidence="1" id="KW-1133">Transmembrane helix</keyword>
<dbReference type="PANTHER" id="PTHR30015">
    <property type="entry name" value="MRR RESTRICTION SYSTEM PROTEIN"/>
    <property type="match status" value="1"/>
</dbReference>
<dbReference type="Gene3D" id="3.40.1350.10">
    <property type="match status" value="1"/>
</dbReference>
<feature type="transmembrane region" description="Helical" evidence="1">
    <location>
        <begin position="36"/>
        <end position="55"/>
    </location>
</feature>
<dbReference type="Pfam" id="PF04471">
    <property type="entry name" value="Mrr_cat"/>
    <property type="match status" value="1"/>
</dbReference>
<dbReference type="InterPro" id="IPR011856">
    <property type="entry name" value="tRNA_endonuc-like_dom_sf"/>
</dbReference>
<name>D9WX36_9ACTN</name>
<gene>
    <name evidence="3" type="ORF">SSOG_09178</name>
</gene>
<proteinExistence type="predicted"/>
<accession>D9WX36</accession>
<organism evidence="3 4">
    <name type="scientific">Streptomyces himastatinicus ATCC 53653</name>
    <dbReference type="NCBI Taxonomy" id="457427"/>
    <lineage>
        <taxon>Bacteria</taxon>
        <taxon>Bacillati</taxon>
        <taxon>Actinomycetota</taxon>
        <taxon>Actinomycetes</taxon>
        <taxon>Kitasatosporales</taxon>
        <taxon>Streptomycetaceae</taxon>
        <taxon>Streptomyces</taxon>
        <taxon>Streptomyces violaceusniger group</taxon>
    </lineage>
</organism>
<evidence type="ECO:0000256" key="1">
    <source>
        <dbReference type="SAM" id="Phobius"/>
    </source>
</evidence>
<dbReference type="GO" id="GO:0009307">
    <property type="term" value="P:DNA restriction-modification system"/>
    <property type="evidence" value="ECO:0007669"/>
    <property type="project" value="InterPro"/>
</dbReference>
<dbReference type="InterPro" id="IPR011335">
    <property type="entry name" value="Restrct_endonuc-II-like"/>
</dbReference>
<protein>
    <submittedName>
        <fullName evidence="3">Putative membrane protein</fullName>
    </submittedName>
</protein>
<dbReference type="InterPro" id="IPR007560">
    <property type="entry name" value="Restrct_endonuc_IV_Mrr"/>
</dbReference>
<dbReference type="Proteomes" id="UP000003963">
    <property type="component" value="Unassembled WGS sequence"/>
</dbReference>
<evidence type="ECO:0000259" key="2">
    <source>
        <dbReference type="Pfam" id="PF04471"/>
    </source>
</evidence>
<dbReference type="InterPro" id="IPR052906">
    <property type="entry name" value="Type_IV_Methyl-Rstrct_Enzyme"/>
</dbReference>
<feature type="non-terminal residue" evidence="3">
    <location>
        <position position="207"/>
    </location>
</feature>
<dbReference type="RefSeq" id="WP_009721260.1">
    <property type="nucleotide sequence ID" value="NZ_GG657755.1"/>
</dbReference>
<keyword evidence="1" id="KW-0472">Membrane</keyword>
<evidence type="ECO:0000313" key="3">
    <source>
        <dbReference type="EMBL" id="EFL29464.1"/>
    </source>
</evidence>
<feature type="domain" description="Restriction endonuclease type IV Mrr" evidence="2">
    <location>
        <begin position="85"/>
        <end position="200"/>
    </location>
</feature>
<reference evidence="3 4" key="1">
    <citation type="submission" date="2009-02" db="EMBL/GenBank/DDBJ databases">
        <title>Annotation of Streptomyces hygroscopicus strain ATCC 53653.</title>
        <authorList>
            <consortium name="The Broad Institute Genome Sequencing Platform"/>
            <consortium name="Broad Institute Microbial Sequencing Center"/>
            <person name="Fischbach M."/>
            <person name="Godfrey P."/>
            <person name="Ward D."/>
            <person name="Young S."/>
            <person name="Zeng Q."/>
            <person name="Koehrsen M."/>
            <person name="Alvarado L."/>
            <person name="Berlin A.M."/>
            <person name="Bochicchio J."/>
            <person name="Borenstein D."/>
            <person name="Chapman S.B."/>
            <person name="Chen Z."/>
            <person name="Engels R."/>
            <person name="Freedman E."/>
            <person name="Gellesch M."/>
            <person name="Goldberg J."/>
            <person name="Griggs A."/>
            <person name="Gujja S."/>
            <person name="Heilman E.R."/>
            <person name="Heiman D.I."/>
            <person name="Hepburn T.A."/>
            <person name="Howarth C."/>
            <person name="Jen D."/>
            <person name="Larson L."/>
            <person name="Lewis B."/>
            <person name="Mehta T."/>
            <person name="Park D."/>
            <person name="Pearson M."/>
            <person name="Richards J."/>
            <person name="Roberts A."/>
            <person name="Saif S."/>
            <person name="Shea T.D."/>
            <person name="Shenoy N."/>
            <person name="Sisk P."/>
            <person name="Stolte C."/>
            <person name="Sykes S.N."/>
            <person name="Thomson T."/>
            <person name="Walk T."/>
            <person name="White J."/>
            <person name="Yandava C."/>
            <person name="Straight P."/>
            <person name="Clardy J."/>
            <person name="Hung D."/>
            <person name="Kolter R."/>
            <person name="Mekalanos J."/>
            <person name="Walker S."/>
            <person name="Walsh C.T."/>
            <person name="Wieland-Brown L.C."/>
            <person name="Haas B."/>
            <person name="Nusbaum C."/>
            <person name="Birren B."/>
        </authorList>
    </citation>
    <scope>NUCLEOTIDE SEQUENCE [LARGE SCALE GENOMIC DNA]</scope>
    <source>
        <strain evidence="3 4">ATCC 53653</strain>
    </source>
</reference>
<dbReference type="SUPFAM" id="SSF52980">
    <property type="entry name" value="Restriction endonuclease-like"/>
    <property type="match status" value="1"/>
</dbReference>
<dbReference type="GO" id="GO:0015666">
    <property type="term" value="F:restriction endodeoxyribonuclease activity"/>
    <property type="evidence" value="ECO:0007669"/>
    <property type="project" value="TreeGrafter"/>
</dbReference>
<dbReference type="AlphaFoldDB" id="D9WX36"/>
<keyword evidence="4" id="KW-1185">Reference proteome</keyword>
<dbReference type="STRING" id="457427.SSOG_09178"/>
<keyword evidence="1" id="KW-0812">Transmembrane</keyword>
<dbReference type="EMBL" id="GG657755">
    <property type="protein sequence ID" value="EFL29464.1"/>
    <property type="molecule type" value="Genomic_DNA"/>
</dbReference>
<dbReference type="GO" id="GO:0003677">
    <property type="term" value="F:DNA binding"/>
    <property type="evidence" value="ECO:0007669"/>
    <property type="project" value="InterPro"/>
</dbReference>